<dbReference type="AlphaFoldDB" id="A0AAV9XNQ5"/>
<feature type="transmembrane region" description="Helical" evidence="1">
    <location>
        <begin position="6"/>
        <end position="23"/>
    </location>
</feature>
<organism evidence="2 3">
    <name type="scientific">Orbilia ellipsospora</name>
    <dbReference type="NCBI Taxonomy" id="2528407"/>
    <lineage>
        <taxon>Eukaryota</taxon>
        <taxon>Fungi</taxon>
        <taxon>Dikarya</taxon>
        <taxon>Ascomycota</taxon>
        <taxon>Pezizomycotina</taxon>
        <taxon>Orbiliomycetes</taxon>
        <taxon>Orbiliales</taxon>
        <taxon>Orbiliaceae</taxon>
        <taxon>Orbilia</taxon>
    </lineage>
</organism>
<dbReference type="Proteomes" id="UP001365542">
    <property type="component" value="Unassembled WGS sequence"/>
</dbReference>
<proteinExistence type="predicted"/>
<evidence type="ECO:0000256" key="1">
    <source>
        <dbReference type="SAM" id="Phobius"/>
    </source>
</evidence>
<keyword evidence="3" id="KW-1185">Reference proteome</keyword>
<reference evidence="2 3" key="1">
    <citation type="submission" date="2019-10" db="EMBL/GenBank/DDBJ databases">
        <authorList>
            <person name="Palmer J.M."/>
        </authorList>
    </citation>
    <scope>NUCLEOTIDE SEQUENCE [LARGE SCALE GENOMIC DNA]</scope>
    <source>
        <strain evidence="2 3">TWF694</strain>
    </source>
</reference>
<dbReference type="EMBL" id="JAVHJO010000002">
    <property type="protein sequence ID" value="KAK6542819.1"/>
    <property type="molecule type" value="Genomic_DNA"/>
</dbReference>
<evidence type="ECO:0000313" key="2">
    <source>
        <dbReference type="EMBL" id="KAK6542819.1"/>
    </source>
</evidence>
<keyword evidence="1" id="KW-1133">Transmembrane helix</keyword>
<protein>
    <submittedName>
        <fullName evidence="2">Uncharacterized protein</fullName>
    </submittedName>
</protein>
<keyword evidence="1" id="KW-0812">Transmembrane</keyword>
<name>A0AAV9XNQ5_9PEZI</name>
<comment type="caution">
    <text evidence="2">The sequence shown here is derived from an EMBL/GenBank/DDBJ whole genome shotgun (WGS) entry which is preliminary data.</text>
</comment>
<sequence length="99" mass="11637">MSDPPYIFCHAMLVHIIFFFKLLDRFDRCARLNGTGNPLLPCLPCHARLQLVYKTIMNVDRLERSREWKGYPVKAAGECELRYSVLPEHSRWRSGAREK</sequence>
<evidence type="ECO:0000313" key="3">
    <source>
        <dbReference type="Proteomes" id="UP001365542"/>
    </source>
</evidence>
<accession>A0AAV9XNQ5</accession>
<gene>
    <name evidence="2" type="ORF">TWF694_006760</name>
</gene>
<keyword evidence="1" id="KW-0472">Membrane</keyword>